<dbReference type="AlphaFoldDB" id="A0A7J5D255"/>
<dbReference type="Gene3D" id="2.160.20.80">
    <property type="entry name" value="E3 ubiquitin-protein ligase SopA"/>
    <property type="match status" value="1"/>
</dbReference>
<proteinExistence type="predicted"/>
<name>A0A7J5D255_9ACTN</name>
<keyword evidence="1" id="KW-0812">Transmembrane</keyword>
<evidence type="ECO:0000256" key="1">
    <source>
        <dbReference type="SAM" id="Phobius"/>
    </source>
</evidence>
<keyword evidence="1" id="KW-1133">Transmembrane helix</keyword>
<feature type="transmembrane region" description="Helical" evidence="1">
    <location>
        <begin position="25"/>
        <end position="48"/>
    </location>
</feature>
<dbReference type="Proteomes" id="UP000442990">
    <property type="component" value="Unassembled WGS sequence"/>
</dbReference>
<feature type="transmembrane region" description="Helical" evidence="1">
    <location>
        <begin position="68"/>
        <end position="88"/>
    </location>
</feature>
<gene>
    <name evidence="2" type="ORF">F8144_42125</name>
</gene>
<sequence>MPSAESPESSSPASRGVMRWSLGRHVAAVLVVAVVAVIVVLGLLWLVLGAPRIRVTGVLGPADTYDAIKIALTVVAGSGGVVALVVAYRRQQLGETAEAREHDKTRIERFGAAAEQLGANQPAVRMAGASAMARLADEWLQERQMCIDVLCGYLRMPHAPDPPSDEEALRVWQCEREVRLTILRLIAAHLRNDSIQSWQGYDLDFTGAVLDEADFRRARFTGGEIIFIKALFVGRGHDQIVFDEAEFAEGAHVYFRLAEFRGGTLRFNRAKFNGGWVTFDSACFAGAQVNFRDAAFTAGEILFEAAEFRGGRVDFTGAAFTGGTVNFGEHHLPSVYSTAPPAQFTGGIVDFAQAADFSHPPHFGLQEAPPGLRLPVGVDVADLP</sequence>
<dbReference type="RefSeq" id="WP_151474698.1">
    <property type="nucleotide sequence ID" value="NZ_WBKG01000062.1"/>
</dbReference>
<organism evidence="2 3">
    <name type="scientific">Streptomyces triticiradicis</name>
    <dbReference type="NCBI Taxonomy" id="2651189"/>
    <lineage>
        <taxon>Bacteria</taxon>
        <taxon>Bacillati</taxon>
        <taxon>Actinomycetota</taxon>
        <taxon>Actinomycetes</taxon>
        <taxon>Kitasatosporales</taxon>
        <taxon>Streptomycetaceae</taxon>
        <taxon>Streptomyces</taxon>
    </lineage>
</organism>
<reference evidence="2 3" key="1">
    <citation type="submission" date="2019-09" db="EMBL/GenBank/DDBJ databases">
        <title>Isolation and identification of active actinomycetes.</title>
        <authorList>
            <person name="Yu Z."/>
            <person name="Han C."/>
            <person name="Yu B."/>
        </authorList>
    </citation>
    <scope>NUCLEOTIDE SEQUENCE [LARGE SCALE GENOMIC DNA]</scope>
    <source>
        <strain evidence="2 3">NEAU-H2</strain>
    </source>
</reference>
<accession>A0A7J5D255</accession>
<evidence type="ECO:0000313" key="3">
    <source>
        <dbReference type="Proteomes" id="UP000442990"/>
    </source>
</evidence>
<evidence type="ECO:0000313" key="2">
    <source>
        <dbReference type="EMBL" id="KAB1977405.1"/>
    </source>
</evidence>
<comment type="caution">
    <text evidence="2">The sequence shown here is derived from an EMBL/GenBank/DDBJ whole genome shotgun (WGS) entry which is preliminary data.</text>
</comment>
<keyword evidence="3" id="KW-1185">Reference proteome</keyword>
<protein>
    <submittedName>
        <fullName evidence="2">Pentapeptide repeat-containing protein</fullName>
    </submittedName>
</protein>
<keyword evidence="1" id="KW-0472">Membrane</keyword>
<dbReference type="EMBL" id="WBKG01000062">
    <property type="protein sequence ID" value="KAB1977405.1"/>
    <property type="molecule type" value="Genomic_DNA"/>
</dbReference>